<dbReference type="Gene3D" id="3.30.200.20">
    <property type="entry name" value="Phosphorylase Kinase, domain 1"/>
    <property type="match status" value="1"/>
</dbReference>
<keyword evidence="11" id="KW-1015">Disulfide bond</keyword>
<dbReference type="InterPro" id="IPR011009">
    <property type="entry name" value="Kinase-like_dom_sf"/>
</dbReference>
<evidence type="ECO:0000256" key="2">
    <source>
        <dbReference type="ARBA" id="ARBA00022527"/>
    </source>
</evidence>
<dbReference type="Gramene" id="mRNA:HanXRQr2_Chr15g0717611">
    <property type="protein sequence ID" value="mRNA:HanXRQr2_Chr15g0717611"/>
    <property type="gene ID" value="HanXRQr2_Chr15g0717611"/>
</dbReference>
<dbReference type="InterPro" id="IPR001480">
    <property type="entry name" value="Bulb-type_lectin_dom"/>
</dbReference>
<dbReference type="InParanoid" id="A0A251SC29"/>
<dbReference type="FunFam" id="2.90.10.10:FF:000004">
    <property type="entry name" value="G-type lectin S-receptor-like serine/threonine-protein kinase"/>
    <property type="match status" value="1"/>
</dbReference>
<reference evidence="22" key="3">
    <citation type="submission" date="2020-06" db="EMBL/GenBank/DDBJ databases">
        <title>Helianthus annuus Genome sequencing and assembly Release 2.</title>
        <authorList>
            <person name="Gouzy J."/>
            <person name="Langlade N."/>
            <person name="Munos S."/>
        </authorList>
    </citation>
    <scope>NUCLEOTIDE SEQUENCE</scope>
    <source>
        <tissue evidence="22">Leaves</tissue>
    </source>
</reference>
<evidence type="ECO:0000256" key="18">
    <source>
        <dbReference type="SAM" id="SignalP"/>
    </source>
</evidence>
<dbReference type="PROSITE" id="PS50948">
    <property type="entry name" value="PAN"/>
    <property type="match status" value="1"/>
</dbReference>
<feature type="signal peptide" evidence="18">
    <location>
        <begin position="1"/>
        <end position="25"/>
    </location>
</feature>
<accession>A0A251SC29</accession>
<evidence type="ECO:0000313" key="24">
    <source>
        <dbReference type="Proteomes" id="UP000215914"/>
    </source>
</evidence>
<dbReference type="InterPro" id="IPR000719">
    <property type="entry name" value="Prot_kinase_dom"/>
</dbReference>
<evidence type="ECO:0000256" key="14">
    <source>
        <dbReference type="ARBA" id="ARBA00048679"/>
    </source>
</evidence>
<dbReference type="InterPro" id="IPR021820">
    <property type="entry name" value="S-locus_recpt_kinase_C"/>
</dbReference>
<feature type="domain" description="Protein kinase" evidence="19">
    <location>
        <begin position="508"/>
        <end position="784"/>
    </location>
</feature>
<dbReference type="EMBL" id="CM007904">
    <property type="protein sequence ID" value="OTF96417.1"/>
    <property type="molecule type" value="Genomic_DNA"/>
</dbReference>
<dbReference type="Pfam" id="PF11883">
    <property type="entry name" value="DUF3403"/>
    <property type="match status" value="1"/>
</dbReference>
<dbReference type="Gene3D" id="3.50.4.10">
    <property type="entry name" value="Hepatocyte Growth Factor"/>
    <property type="match status" value="1"/>
</dbReference>
<dbReference type="GO" id="GO:0048544">
    <property type="term" value="P:recognition of pollen"/>
    <property type="evidence" value="ECO:0007669"/>
    <property type="project" value="InterPro"/>
</dbReference>
<reference evidence="23" key="2">
    <citation type="submission" date="2017-02" db="EMBL/GenBank/DDBJ databases">
        <title>Sunflower complete genome.</title>
        <authorList>
            <person name="Langlade N."/>
            <person name="Munos S."/>
        </authorList>
    </citation>
    <scope>NUCLEOTIDE SEQUENCE [LARGE SCALE GENOMIC DNA]</scope>
    <source>
        <tissue evidence="23">Leaves</tissue>
    </source>
</reference>
<dbReference type="CDD" id="cd01098">
    <property type="entry name" value="PAN_AP_plant"/>
    <property type="match status" value="1"/>
</dbReference>
<dbReference type="GO" id="GO:0004674">
    <property type="term" value="F:protein serine/threonine kinase activity"/>
    <property type="evidence" value="ECO:0000318"/>
    <property type="project" value="GO_Central"/>
</dbReference>
<evidence type="ECO:0000259" key="19">
    <source>
        <dbReference type="PROSITE" id="PS50011"/>
    </source>
</evidence>
<gene>
    <name evidence="23" type="ORF">HannXRQ_Chr15g0493951</name>
    <name evidence="22" type="ORF">HanXRQr2_Chr15g0717611</name>
</gene>
<evidence type="ECO:0000256" key="17">
    <source>
        <dbReference type="SAM" id="Phobius"/>
    </source>
</evidence>
<dbReference type="Proteomes" id="UP000215914">
    <property type="component" value="Chromosome 15"/>
</dbReference>
<dbReference type="GO" id="GO:0007165">
    <property type="term" value="P:signal transduction"/>
    <property type="evidence" value="ECO:0000318"/>
    <property type="project" value="GO_Central"/>
</dbReference>
<feature type="compositionally biased region" description="Basic and acidic residues" evidence="16">
    <location>
        <begin position="787"/>
        <end position="802"/>
    </location>
</feature>
<dbReference type="InterPro" id="IPR036426">
    <property type="entry name" value="Bulb-type_lectin_dom_sf"/>
</dbReference>
<dbReference type="PANTHER" id="PTHR32444:SF242">
    <property type="entry name" value="G-TYPE LECTIN S-RECEPTOR-LIKE SERINE_THREONINE-PROTEIN KINASE RKS1"/>
    <property type="match status" value="1"/>
</dbReference>
<evidence type="ECO:0000256" key="1">
    <source>
        <dbReference type="ARBA" id="ARBA00004479"/>
    </source>
</evidence>
<feature type="compositionally biased region" description="Low complexity" evidence="16">
    <location>
        <begin position="805"/>
        <end position="819"/>
    </location>
</feature>
<dbReference type="CDD" id="cd00028">
    <property type="entry name" value="B_lectin"/>
    <property type="match status" value="1"/>
</dbReference>
<feature type="transmembrane region" description="Helical" evidence="17">
    <location>
        <begin position="438"/>
        <end position="460"/>
    </location>
</feature>
<evidence type="ECO:0000256" key="3">
    <source>
        <dbReference type="ARBA" id="ARBA00022679"/>
    </source>
</evidence>
<keyword evidence="24" id="KW-1185">Reference proteome</keyword>
<evidence type="ECO:0000256" key="11">
    <source>
        <dbReference type="ARBA" id="ARBA00023157"/>
    </source>
</evidence>
<evidence type="ECO:0000313" key="23">
    <source>
        <dbReference type="EMBL" id="OTF96417.1"/>
    </source>
</evidence>
<reference evidence="22 24" key="1">
    <citation type="journal article" date="2017" name="Nature">
        <title>The sunflower genome provides insights into oil metabolism, flowering and Asterid evolution.</title>
        <authorList>
            <person name="Badouin H."/>
            <person name="Gouzy J."/>
            <person name="Grassa C.J."/>
            <person name="Murat F."/>
            <person name="Staton S.E."/>
            <person name="Cottret L."/>
            <person name="Lelandais-Briere C."/>
            <person name="Owens G.L."/>
            <person name="Carrere S."/>
            <person name="Mayjonade B."/>
            <person name="Legrand L."/>
            <person name="Gill N."/>
            <person name="Kane N.C."/>
            <person name="Bowers J.E."/>
            <person name="Hubner S."/>
            <person name="Bellec A."/>
            <person name="Berard A."/>
            <person name="Berges H."/>
            <person name="Blanchet N."/>
            <person name="Boniface M.C."/>
            <person name="Brunel D."/>
            <person name="Catrice O."/>
            <person name="Chaidir N."/>
            <person name="Claudel C."/>
            <person name="Donnadieu C."/>
            <person name="Faraut T."/>
            <person name="Fievet G."/>
            <person name="Helmstetter N."/>
            <person name="King M."/>
            <person name="Knapp S.J."/>
            <person name="Lai Z."/>
            <person name="Le Paslier M.C."/>
            <person name="Lippi Y."/>
            <person name="Lorenzon L."/>
            <person name="Mandel J.R."/>
            <person name="Marage G."/>
            <person name="Marchand G."/>
            <person name="Marquand E."/>
            <person name="Bret-Mestries E."/>
            <person name="Morien E."/>
            <person name="Nambeesan S."/>
            <person name="Nguyen T."/>
            <person name="Pegot-Espagnet P."/>
            <person name="Pouilly N."/>
            <person name="Raftis F."/>
            <person name="Sallet E."/>
            <person name="Schiex T."/>
            <person name="Thomas J."/>
            <person name="Vandecasteele C."/>
            <person name="Vares D."/>
            <person name="Vear F."/>
            <person name="Vautrin S."/>
            <person name="Crespi M."/>
            <person name="Mangin B."/>
            <person name="Burke J.M."/>
            <person name="Salse J."/>
            <person name="Munos S."/>
            <person name="Vincourt P."/>
            <person name="Rieseberg L.H."/>
            <person name="Langlade N.B."/>
        </authorList>
    </citation>
    <scope>NUCLEOTIDE SEQUENCE [LARGE SCALE GENOMIC DNA]</scope>
    <source>
        <strain evidence="24">cv. SF193</strain>
        <tissue evidence="22">Leaves</tissue>
    </source>
</reference>
<evidence type="ECO:0000256" key="8">
    <source>
        <dbReference type="ARBA" id="ARBA00022840"/>
    </source>
</evidence>
<dbReference type="PROSITE" id="PS50011">
    <property type="entry name" value="PROTEIN_KINASE_DOM"/>
    <property type="match status" value="1"/>
</dbReference>
<evidence type="ECO:0000256" key="15">
    <source>
        <dbReference type="PIRNR" id="PIRNR000641"/>
    </source>
</evidence>
<evidence type="ECO:0000256" key="4">
    <source>
        <dbReference type="ARBA" id="ARBA00022692"/>
    </source>
</evidence>
<dbReference type="InterPro" id="IPR008271">
    <property type="entry name" value="Ser/Thr_kinase_AS"/>
</dbReference>
<evidence type="ECO:0000256" key="9">
    <source>
        <dbReference type="ARBA" id="ARBA00022989"/>
    </source>
</evidence>
<keyword evidence="5 18" id="KW-0732">Signal</keyword>
<dbReference type="CDD" id="cd14066">
    <property type="entry name" value="STKc_IRAK"/>
    <property type="match status" value="1"/>
</dbReference>
<keyword evidence="6 15" id="KW-0547">Nucleotide-binding</keyword>
<dbReference type="AlphaFoldDB" id="A0A251SC29"/>
<keyword evidence="3 15" id="KW-0808">Transferase</keyword>
<dbReference type="PIRSF" id="PIRSF000641">
    <property type="entry name" value="SRK"/>
    <property type="match status" value="1"/>
</dbReference>
<evidence type="ECO:0000256" key="5">
    <source>
        <dbReference type="ARBA" id="ARBA00022729"/>
    </source>
</evidence>
<dbReference type="OMA" id="TWVDSHW"/>
<evidence type="ECO:0000259" key="20">
    <source>
        <dbReference type="PROSITE" id="PS50927"/>
    </source>
</evidence>
<feature type="domain" description="Bulb-type lectin" evidence="20">
    <location>
        <begin position="26"/>
        <end position="148"/>
    </location>
</feature>
<dbReference type="GO" id="GO:0005886">
    <property type="term" value="C:plasma membrane"/>
    <property type="evidence" value="ECO:0000318"/>
    <property type="project" value="GO_Central"/>
</dbReference>
<dbReference type="Pfam" id="PF00954">
    <property type="entry name" value="S_locus_glycop"/>
    <property type="match status" value="1"/>
</dbReference>
<evidence type="ECO:0000256" key="13">
    <source>
        <dbReference type="ARBA" id="ARBA00047899"/>
    </source>
</evidence>
<evidence type="ECO:0000256" key="16">
    <source>
        <dbReference type="SAM" id="MobiDB-lite"/>
    </source>
</evidence>
<comment type="subcellular location">
    <subcellularLocation>
        <location evidence="1">Membrane</location>
        <topology evidence="1">Single-pass type I membrane protein</topology>
    </subcellularLocation>
</comment>
<proteinExistence type="inferred from homology"/>
<dbReference type="SUPFAM" id="SSF51110">
    <property type="entry name" value="alpha-D-mannose-specific plant lectins"/>
    <property type="match status" value="1"/>
</dbReference>
<dbReference type="Gene3D" id="1.10.510.10">
    <property type="entry name" value="Transferase(Phosphotransferase) domain 1"/>
    <property type="match status" value="1"/>
</dbReference>
<name>A0A251SC29_HELAN</name>
<dbReference type="SMART" id="SM00473">
    <property type="entry name" value="PAN_AP"/>
    <property type="match status" value="1"/>
</dbReference>
<dbReference type="EC" id="2.7.11.1" evidence="15"/>
<dbReference type="Pfam" id="PF07714">
    <property type="entry name" value="PK_Tyr_Ser-Thr"/>
    <property type="match status" value="1"/>
</dbReference>
<dbReference type="PROSITE" id="PS50927">
    <property type="entry name" value="BULB_LECTIN"/>
    <property type="match status" value="1"/>
</dbReference>
<dbReference type="EMBL" id="MNCJ02000330">
    <property type="protein sequence ID" value="KAF5766629.1"/>
    <property type="molecule type" value="Genomic_DNA"/>
</dbReference>
<dbReference type="Pfam" id="PF08276">
    <property type="entry name" value="PAN_2"/>
    <property type="match status" value="1"/>
</dbReference>
<evidence type="ECO:0000259" key="21">
    <source>
        <dbReference type="PROSITE" id="PS50948"/>
    </source>
</evidence>
<dbReference type="GO" id="GO:0005524">
    <property type="term" value="F:ATP binding"/>
    <property type="evidence" value="ECO:0007669"/>
    <property type="project" value="UniProtKB-KW"/>
</dbReference>
<dbReference type="InterPro" id="IPR003609">
    <property type="entry name" value="Pan_app"/>
</dbReference>
<dbReference type="InterPro" id="IPR001245">
    <property type="entry name" value="Ser-Thr/Tyr_kinase_cat_dom"/>
</dbReference>
<evidence type="ECO:0000256" key="7">
    <source>
        <dbReference type="ARBA" id="ARBA00022777"/>
    </source>
</evidence>
<dbReference type="Gene3D" id="2.90.10.10">
    <property type="entry name" value="Bulb-type lectin domain"/>
    <property type="match status" value="1"/>
</dbReference>
<feature type="chain" id="PRO_5041126059" description="Receptor-like serine/threonine-protein kinase" evidence="18">
    <location>
        <begin position="26"/>
        <end position="826"/>
    </location>
</feature>
<dbReference type="FunFam" id="3.30.200.20:FF:000195">
    <property type="entry name" value="G-type lectin S-receptor-like serine/threonine-protein kinase"/>
    <property type="match status" value="1"/>
</dbReference>
<dbReference type="GO" id="GO:0006955">
    <property type="term" value="P:immune response"/>
    <property type="evidence" value="ECO:0000318"/>
    <property type="project" value="GO_Central"/>
</dbReference>
<dbReference type="InterPro" id="IPR000858">
    <property type="entry name" value="S_locus_glycoprot_dom"/>
</dbReference>
<dbReference type="SMART" id="SM00108">
    <property type="entry name" value="B_lectin"/>
    <property type="match status" value="1"/>
</dbReference>
<dbReference type="PANTHER" id="PTHR32444">
    <property type="entry name" value="BULB-TYPE LECTIN DOMAIN-CONTAINING PROTEIN"/>
    <property type="match status" value="1"/>
</dbReference>
<feature type="region of interest" description="Disordered" evidence="16">
    <location>
        <begin position="787"/>
        <end position="826"/>
    </location>
</feature>
<keyword evidence="4 17" id="KW-0812">Transmembrane</keyword>
<comment type="catalytic activity">
    <reaction evidence="14 15">
        <text>L-seryl-[protein] + ATP = O-phospho-L-seryl-[protein] + ADP + H(+)</text>
        <dbReference type="Rhea" id="RHEA:17989"/>
        <dbReference type="Rhea" id="RHEA-COMP:9863"/>
        <dbReference type="Rhea" id="RHEA-COMP:11604"/>
        <dbReference type="ChEBI" id="CHEBI:15378"/>
        <dbReference type="ChEBI" id="CHEBI:29999"/>
        <dbReference type="ChEBI" id="CHEBI:30616"/>
        <dbReference type="ChEBI" id="CHEBI:83421"/>
        <dbReference type="ChEBI" id="CHEBI:456216"/>
        <dbReference type="EC" id="2.7.11.1"/>
    </reaction>
</comment>
<evidence type="ECO:0000256" key="12">
    <source>
        <dbReference type="ARBA" id="ARBA00023180"/>
    </source>
</evidence>
<dbReference type="Pfam" id="PF01453">
    <property type="entry name" value="B_lectin"/>
    <property type="match status" value="1"/>
</dbReference>
<keyword evidence="10 17" id="KW-0472">Membrane</keyword>
<evidence type="ECO:0000256" key="10">
    <source>
        <dbReference type="ARBA" id="ARBA00023136"/>
    </source>
</evidence>
<keyword evidence="7 15" id="KW-0418">Kinase</keyword>
<dbReference type="SUPFAM" id="SSF56112">
    <property type="entry name" value="Protein kinase-like (PK-like)"/>
    <property type="match status" value="1"/>
</dbReference>
<dbReference type="InterPro" id="IPR024171">
    <property type="entry name" value="SRK-like_kinase"/>
</dbReference>
<protein>
    <recommendedName>
        <fullName evidence="15">Receptor-like serine/threonine-protein kinase</fullName>
        <ecNumber evidence="15">2.7.11.1</ecNumber>
    </recommendedName>
</protein>
<organism evidence="23 24">
    <name type="scientific">Helianthus annuus</name>
    <name type="common">Common sunflower</name>
    <dbReference type="NCBI Taxonomy" id="4232"/>
    <lineage>
        <taxon>Eukaryota</taxon>
        <taxon>Viridiplantae</taxon>
        <taxon>Streptophyta</taxon>
        <taxon>Embryophyta</taxon>
        <taxon>Tracheophyta</taxon>
        <taxon>Spermatophyta</taxon>
        <taxon>Magnoliopsida</taxon>
        <taxon>eudicotyledons</taxon>
        <taxon>Gunneridae</taxon>
        <taxon>Pentapetalae</taxon>
        <taxon>asterids</taxon>
        <taxon>campanulids</taxon>
        <taxon>Asterales</taxon>
        <taxon>Asteraceae</taxon>
        <taxon>Asteroideae</taxon>
        <taxon>Heliantheae alliance</taxon>
        <taxon>Heliantheae</taxon>
        <taxon>Helianthus</taxon>
    </lineage>
</organism>
<sequence>MKCFLSPPLFIIFFTISTLLLTTTAISTITQNQNITDGQTIVSDDQSFRMGFFTPSTRSPNRFFGIWYNRIELITVVWVANRETPLNDTSGVLTLNNEGTLMLLNHANTIIWSSNSSTTANNPVAQLLDTGNLMIRNENDTNPDNYVWQSFDYPGDTFMPSMKFGKDFVKGLDKYLTSWKSVDDPSIGEYTNRFDSNGYPQILLRRGSELEFSSGPWNGLRWSGMPNLKPNEIYTFGFEFNEREVYYKYELVNSSIVSRFILSVDGILERYTWIERSMRWEIYVTGQMDSCDRYGLCGAYGICSINDSPPCGCLRGFEPRFPEEWRRADWDNGCVRKVELDCAAGGDGFVKQSGVKVPDTRRSWFNASMNLEECESECLRKCNCTAYASLNISTGSGCLIWFDELIDMRVYAEDGQDIFVRMAASELGDREARTKRRVIIIVIPVVVSITVLLALCLFVYRKRAQKKNELTGEIRVVPENNFATVNKREDWELPLFEFNTIANATSNFSDELKLGEGGFGPVYKGVLEDGKEIAVKRHSRKSKQGLDEFRNEVQYIAKLQHRNLVRLLGCCIKEGERMLIYEYMPNKSLNSFIFDDGKRKSMDWSNRYKIINGIARGLLYLHQDSRLRIIHRDLKASNILLDKEMNPRISDFGLARIMEGSDTQANTRRVMGTYGYMAPEYMIDGIYSVKSDVFSFGVLLLEIVSGKKNRGFRHANHDLNLLGHAWRLYQNEKHMDLIDDVIKGSYTQSEVNRIIQIGLLCVQNYPEDRPDMTMVVLMLGSEVLLPEPKEPGFYTERRRPQEAESSSSNPEGSSSNHLSVTYMQPR</sequence>
<comment type="catalytic activity">
    <reaction evidence="13 15">
        <text>L-threonyl-[protein] + ATP = O-phospho-L-threonyl-[protein] + ADP + H(+)</text>
        <dbReference type="Rhea" id="RHEA:46608"/>
        <dbReference type="Rhea" id="RHEA-COMP:11060"/>
        <dbReference type="Rhea" id="RHEA-COMP:11605"/>
        <dbReference type="ChEBI" id="CHEBI:15378"/>
        <dbReference type="ChEBI" id="CHEBI:30013"/>
        <dbReference type="ChEBI" id="CHEBI:30616"/>
        <dbReference type="ChEBI" id="CHEBI:61977"/>
        <dbReference type="ChEBI" id="CHEBI:456216"/>
        <dbReference type="EC" id="2.7.11.1"/>
    </reaction>
</comment>
<comment type="similarity">
    <text evidence="15">Belongs to the protein kinase superfamily. Ser/Thr protein kinase family.</text>
</comment>
<dbReference type="SMART" id="SM00220">
    <property type="entry name" value="S_TKc"/>
    <property type="match status" value="1"/>
</dbReference>
<evidence type="ECO:0000313" key="22">
    <source>
        <dbReference type="EMBL" id="KAF5766629.1"/>
    </source>
</evidence>
<dbReference type="FunFam" id="1.10.510.10:FF:000060">
    <property type="entry name" value="G-type lectin S-receptor-like serine/threonine-protein kinase"/>
    <property type="match status" value="1"/>
</dbReference>
<keyword evidence="8 15" id="KW-0067">ATP-binding</keyword>
<keyword evidence="12" id="KW-0325">Glycoprotein</keyword>
<feature type="domain" description="Apple" evidence="21">
    <location>
        <begin position="342"/>
        <end position="423"/>
    </location>
</feature>
<dbReference type="PROSITE" id="PS00108">
    <property type="entry name" value="PROTEIN_KINASE_ST"/>
    <property type="match status" value="1"/>
</dbReference>
<keyword evidence="9 17" id="KW-1133">Transmembrane helix</keyword>
<dbReference type="OrthoDB" id="785331at2759"/>
<evidence type="ECO:0000256" key="6">
    <source>
        <dbReference type="ARBA" id="ARBA00022741"/>
    </source>
</evidence>
<keyword evidence="2 15" id="KW-0723">Serine/threonine-protein kinase</keyword>